<feature type="binding site" evidence="7">
    <location>
        <position position="49"/>
    </location>
    <ligand>
        <name>ATP</name>
        <dbReference type="ChEBI" id="CHEBI:30616"/>
    </ligand>
</feature>
<comment type="caution">
    <text evidence="10">The sequence shown here is derived from an EMBL/GenBank/DDBJ whole genome shotgun (WGS) entry which is preliminary data.</text>
</comment>
<keyword evidence="11" id="KW-1185">Reference proteome</keyword>
<dbReference type="PANTHER" id="PTHR43289:SF6">
    <property type="entry name" value="SERINE_THREONINE-PROTEIN KINASE NEKL-3"/>
    <property type="match status" value="1"/>
</dbReference>
<dbReference type="EC" id="2.7.11.1" evidence="1"/>
<dbReference type="SMART" id="SM00220">
    <property type="entry name" value="S_TKc"/>
    <property type="match status" value="1"/>
</dbReference>
<dbReference type="GO" id="GO:0005524">
    <property type="term" value="F:ATP binding"/>
    <property type="evidence" value="ECO:0007669"/>
    <property type="project" value="UniProtKB-UniRule"/>
</dbReference>
<dbReference type="InterPro" id="IPR017441">
    <property type="entry name" value="Protein_kinase_ATP_BS"/>
</dbReference>
<sequence>MDGTGTTGAAVDGRTLGGRYRLDSVLGRGGMGTVHAATDAVLGRRVAVKVLDLAVADEAGMARFRREAQTLAALEHPFVVSVFDFGVDANAAWLVMPLLPGPDLLTLVHRDGPLPVDDVARHGRQVAEALAAAHGAGIVHRDVKPANLMLAADGSCLLLDLGIARLTDSAGGTSLTGTGLVMGSMPFLAPEVIAGEAAGPAADVYGLGATLFTLLTGRPPFDADGAAVLAQHLYAPPPSAASLRPDTPDSLDRLLARLLDKDPAARPSAAQVAGALAGAPVSRESPTLVLPASPAPELPEDDGPRRRPLRLLAALGGGVAVLAVAGALVAGGGADPATSATAPAPTSATAAPTTAVVSTPAPAPAPTSSVAPTTSVAPAPAPTPVPVPVPQPAADPVQTALAGLRATVDGATASGALTEQGIRDVDRRVADIEQAAARGDAEKAGRKVGELEQRLDELQRDERLTADGAVQLAAALGDVRAALGVSGGDEDD</sequence>
<feature type="domain" description="Protein kinase" evidence="9">
    <location>
        <begin position="20"/>
        <end position="288"/>
    </location>
</feature>
<proteinExistence type="predicted"/>
<keyword evidence="2" id="KW-0723">Serine/threonine-protein kinase</keyword>
<dbReference type="GO" id="GO:0004674">
    <property type="term" value="F:protein serine/threonine kinase activity"/>
    <property type="evidence" value="ECO:0007669"/>
    <property type="project" value="UniProtKB-KW"/>
</dbReference>
<evidence type="ECO:0000313" key="10">
    <source>
        <dbReference type="EMBL" id="PRY37190.1"/>
    </source>
</evidence>
<evidence type="ECO:0000256" key="4">
    <source>
        <dbReference type="ARBA" id="ARBA00022741"/>
    </source>
</evidence>
<keyword evidence="5 10" id="KW-0418">Kinase</keyword>
<dbReference type="Pfam" id="PF22888">
    <property type="entry name" value="FIMAH"/>
    <property type="match status" value="1"/>
</dbReference>
<evidence type="ECO:0000259" key="9">
    <source>
        <dbReference type="PROSITE" id="PS50011"/>
    </source>
</evidence>
<keyword evidence="4 7" id="KW-0547">Nucleotide-binding</keyword>
<dbReference type="Gene3D" id="1.10.510.10">
    <property type="entry name" value="Transferase(Phosphotransferase) domain 1"/>
    <property type="match status" value="1"/>
</dbReference>
<dbReference type="InterPro" id="IPR008271">
    <property type="entry name" value="Ser/Thr_kinase_AS"/>
</dbReference>
<dbReference type="InterPro" id="IPR054470">
    <property type="entry name" value="FIMAH_dom"/>
</dbReference>
<keyword evidence="3" id="KW-0808">Transferase</keyword>
<dbReference type="Proteomes" id="UP000239210">
    <property type="component" value="Unassembled WGS sequence"/>
</dbReference>
<evidence type="ECO:0000256" key="5">
    <source>
        <dbReference type="ARBA" id="ARBA00022777"/>
    </source>
</evidence>
<feature type="compositionally biased region" description="Low complexity" evidence="8">
    <location>
        <begin position="335"/>
        <end position="378"/>
    </location>
</feature>
<protein>
    <recommendedName>
        <fullName evidence="1">non-specific serine/threonine protein kinase</fullName>
        <ecNumber evidence="1">2.7.11.1</ecNumber>
    </recommendedName>
</protein>
<dbReference type="InterPro" id="IPR000719">
    <property type="entry name" value="Prot_kinase_dom"/>
</dbReference>
<dbReference type="CDD" id="cd14014">
    <property type="entry name" value="STKc_PknB_like"/>
    <property type="match status" value="1"/>
</dbReference>
<organism evidence="10 11">
    <name type="scientific">Geodermatophilus tzadiensis</name>
    <dbReference type="NCBI Taxonomy" id="1137988"/>
    <lineage>
        <taxon>Bacteria</taxon>
        <taxon>Bacillati</taxon>
        <taxon>Actinomycetota</taxon>
        <taxon>Actinomycetes</taxon>
        <taxon>Geodermatophilales</taxon>
        <taxon>Geodermatophilaceae</taxon>
        <taxon>Geodermatophilus</taxon>
    </lineage>
</organism>
<evidence type="ECO:0000256" key="8">
    <source>
        <dbReference type="SAM" id="MobiDB-lite"/>
    </source>
</evidence>
<evidence type="ECO:0000256" key="3">
    <source>
        <dbReference type="ARBA" id="ARBA00022679"/>
    </source>
</evidence>
<dbReference type="Pfam" id="PF00069">
    <property type="entry name" value="Pkinase"/>
    <property type="match status" value="1"/>
</dbReference>
<dbReference type="PROSITE" id="PS00108">
    <property type="entry name" value="PROTEIN_KINASE_ST"/>
    <property type="match status" value="1"/>
</dbReference>
<dbReference type="PROSITE" id="PS50011">
    <property type="entry name" value="PROTEIN_KINASE_DOM"/>
    <property type="match status" value="1"/>
</dbReference>
<dbReference type="AlphaFoldDB" id="A0A2T0SUW4"/>
<feature type="region of interest" description="Disordered" evidence="8">
    <location>
        <begin position="333"/>
        <end position="392"/>
    </location>
</feature>
<evidence type="ECO:0000256" key="7">
    <source>
        <dbReference type="PROSITE-ProRule" id="PRU10141"/>
    </source>
</evidence>
<reference evidence="10 11" key="1">
    <citation type="submission" date="2018-03" db="EMBL/GenBank/DDBJ databases">
        <title>Genomic Encyclopedia of Archaeal and Bacterial Type Strains, Phase II (KMG-II): from individual species to whole genera.</title>
        <authorList>
            <person name="Goeker M."/>
        </authorList>
    </citation>
    <scope>NUCLEOTIDE SEQUENCE [LARGE SCALE GENOMIC DNA]</scope>
    <source>
        <strain evidence="10 11">DSM 45416</strain>
    </source>
</reference>
<dbReference type="EMBL" id="PVTG01000024">
    <property type="protein sequence ID" value="PRY37190.1"/>
    <property type="molecule type" value="Genomic_DNA"/>
</dbReference>
<dbReference type="Gene3D" id="3.30.200.20">
    <property type="entry name" value="Phosphorylase Kinase, domain 1"/>
    <property type="match status" value="1"/>
</dbReference>
<evidence type="ECO:0000256" key="2">
    <source>
        <dbReference type="ARBA" id="ARBA00022527"/>
    </source>
</evidence>
<dbReference type="PANTHER" id="PTHR43289">
    <property type="entry name" value="MITOGEN-ACTIVATED PROTEIN KINASE KINASE KINASE 20-RELATED"/>
    <property type="match status" value="1"/>
</dbReference>
<name>A0A2T0SUW4_9ACTN</name>
<evidence type="ECO:0000256" key="1">
    <source>
        <dbReference type="ARBA" id="ARBA00012513"/>
    </source>
</evidence>
<feature type="compositionally biased region" description="Pro residues" evidence="8">
    <location>
        <begin position="379"/>
        <end position="392"/>
    </location>
</feature>
<feature type="region of interest" description="Disordered" evidence="8">
    <location>
        <begin position="283"/>
        <end position="305"/>
    </location>
</feature>
<dbReference type="RefSeq" id="WP_106282001.1">
    <property type="nucleotide sequence ID" value="NZ_PVTG01000024.1"/>
</dbReference>
<evidence type="ECO:0000256" key="6">
    <source>
        <dbReference type="ARBA" id="ARBA00022840"/>
    </source>
</evidence>
<keyword evidence="6 7" id="KW-0067">ATP-binding</keyword>
<dbReference type="OrthoDB" id="3778994at2"/>
<gene>
    <name evidence="10" type="ORF">LY71_12455</name>
</gene>
<accession>A0A2T0SUW4</accession>
<dbReference type="InterPro" id="IPR011009">
    <property type="entry name" value="Kinase-like_dom_sf"/>
</dbReference>
<dbReference type="SUPFAM" id="SSF56112">
    <property type="entry name" value="Protein kinase-like (PK-like)"/>
    <property type="match status" value="1"/>
</dbReference>
<evidence type="ECO:0000313" key="11">
    <source>
        <dbReference type="Proteomes" id="UP000239210"/>
    </source>
</evidence>
<dbReference type="PROSITE" id="PS00107">
    <property type="entry name" value="PROTEIN_KINASE_ATP"/>
    <property type="match status" value="1"/>
</dbReference>